<protein>
    <submittedName>
        <fullName evidence="1">DUF4440 domain-containing protein</fullName>
    </submittedName>
</protein>
<name>A0A318Q9Q9_9PROT</name>
<accession>A0A318Q9Q9</accession>
<dbReference type="InterPro" id="IPR024507">
    <property type="entry name" value="AtzH-like"/>
</dbReference>
<reference evidence="1 2" key="1">
    <citation type="submission" date="2017-07" db="EMBL/GenBank/DDBJ databases">
        <title>A draft genome sequence of Komagataeibacter sp. T5K1.</title>
        <authorList>
            <person name="Skraban J."/>
            <person name="Cleenwerck I."/>
            <person name="Vandamme P."/>
            <person name="Trcek J."/>
        </authorList>
    </citation>
    <scope>NUCLEOTIDE SEQUENCE [LARGE SCALE GENOMIC DNA]</scope>
    <source>
        <strain evidence="1 2">T5K1</strain>
    </source>
</reference>
<evidence type="ECO:0000313" key="2">
    <source>
        <dbReference type="Proteomes" id="UP000247609"/>
    </source>
</evidence>
<evidence type="ECO:0000313" key="1">
    <source>
        <dbReference type="EMBL" id="PYD75440.1"/>
    </source>
</evidence>
<gene>
    <name evidence="1" type="ORF">CFR71_09350</name>
</gene>
<sequence length="172" mass="19089">MIACLTLPTLDNRRSLLAIGWQGRSRLVRSFRVVARFPRSKDKSVPVLNDPATVSEITAMSDLYETALGENRLETLDRLFYDGPETVRYGVGENLYGADEIAAFRRARTGGSPPRTVLRRVITAIGPDVGTVDLEFQRVGSTRIGRQSQTWIRTPDGWKVIAAHVSLMADIS</sequence>
<dbReference type="Pfam" id="PF11533">
    <property type="entry name" value="AtzH-like"/>
    <property type="match status" value="1"/>
</dbReference>
<dbReference type="SUPFAM" id="SSF54427">
    <property type="entry name" value="NTF2-like"/>
    <property type="match status" value="1"/>
</dbReference>
<dbReference type="Proteomes" id="UP000247609">
    <property type="component" value="Unassembled WGS sequence"/>
</dbReference>
<dbReference type="Gene3D" id="3.10.450.50">
    <property type="match status" value="1"/>
</dbReference>
<organism evidence="1 2">
    <name type="scientific">Novacetimonas pomaceti</name>
    <dbReference type="NCBI Taxonomy" id="2021998"/>
    <lineage>
        <taxon>Bacteria</taxon>
        <taxon>Pseudomonadati</taxon>
        <taxon>Pseudomonadota</taxon>
        <taxon>Alphaproteobacteria</taxon>
        <taxon>Acetobacterales</taxon>
        <taxon>Acetobacteraceae</taxon>
        <taxon>Novacetimonas</taxon>
    </lineage>
</organism>
<dbReference type="InterPro" id="IPR032710">
    <property type="entry name" value="NTF2-like_dom_sf"/>
</dbReference>
<proteinExistence type="predicted"/>
<comment type="caution">
    <text evidence="1">The sequence shown here is derived from an EMBL/GenBank/DDBJ whole genome shotgun (WGS) entry which is preliminary data.</text>
</comment>
<dbReference type="NCBIfam" id="NF033625">
    <property type="entry name" value="HpxZ"/>
    <property type="match status" value="1"/>
</dbReference>
<dbReference type="EMBL" id="NOXG01000009">
    <property type="protein sequence ID" value="PYD75440.1"/>
    <property type="molecule type" value="Genomic_DNA"/>
</dbReference>
<dbReference type="AlphaFoldDB" id="A0A318Q9Q9"/>